<comment type="subcellular location">
    <subcellularLocation>
        <location evidence="1">Membrane</location>
        <topology evidence="1">Multi-pass membrane protein</topology>
    </subcellularLocation>
</comment>
<comment type="caution">
    <text evidence="9">The sequence shown here is derived from an EMBL/GenBank/DDBJ whole genome shotgun (WGS) entry which is preliminary data.</text>
</comment>
<dbReference type="RefSeq" id="WP_188174513.1">
    <property type="nucleotide sequence ID" value="NZ_JACVVD010000003.1"/>
</dbReference>
<dbReference type="InterPro" id="IPR004761">
    <property type="entry name" value="Spore_GerAB"/>
</dbReference>
<dbReference type="PANTHER" id="PTHR34975">
    <property type="entry name" value="SPORE GERMINATION PROTEIN A2"/>
    <property type="match status" value="1"/>
</dbReference>
<dbReference type="AlphaFoldDB" id="A0A926QIP9"/>
<dbReference type="Pfam" id="PF03845">
    <property type="entry name" value="Spore_permease"/>
    <property type="match status" value="1"/>
</dbReference>
<dbReference type="Proteomes" id="UP000650466">
    <property type="component" value="Unassembled WGS sequence"/>
</dbReference>
<feature type="transmembrane region" description="Helical" evidence="8">
    <location>
        <begin position="218"/>
        <end position="240"/>
    </location>
</feature>
<comment type="similarity">
    <text evidence="2">Belongs to the amino acid-polyamine-organocation (APC) superfamily. Spore germination protein (SGP) (TC 2.A.3.9) family.</text>
</comment>
<evidence type="ECO:0000256" key="1">
    <source>
        <dbReference type="ARBA" id="ARBA00004141"/>
    </source>
</evidence>
<dbReference type="NCBIfam" id="TIGR00912">
    <property type="entry name" value="2A0309"/>
    <property type="match status" value="1"/>
</dbReference>
<evidence type="ECO:0000256" key="4">
    <source>
        <dbReference type="ARBA" id="ARBA00022544"/>
    </source>
</evidence>
<evidence type="ECO:0000256" key="8">
    <source>
        <dbReference type="SAM" id="Phobius"/>
    </source>
</evidence>
<evidence type="ECO:0000256" key="6">
    <source>
        <dbReference type="ARBA" id="ARBA00022989"/>
    </source>
</evidence>
<evidence type="ECO:0000313" key="9">
    <source>
        <dbReference type="EMBL" id="MBD0380740.1"/>
    </source>
</evidence>
<dbReference type="Gene3D" id="1.20.1740.10">
    <property type="entry name" value="Amino acid/polyamine transporter I"/>
    <property type="match status" value="1"/>
</dbReference>
<evidence type="ECO:0000256" key="2">
    <source>
        <dbReference type="ARBA" id="ARBA00007998"/>
    </source>
</evidence>
<feature type="transmembrane region" description="Helical" evidence="8">
    <location>
        <begin position="80"/>
        <end position="98"/>
    </location>
</feature>
<dbReference type="EMBL" id="JACVVD010000003">
    <property type="protein sequence ID" value="MBD0380740.1"/>
    <property type="molecule type" value="Genomic_DNA"/>
</dbReference>
<feature type="transmembrane region" description="Helical" evidence="8">
    <location>
        <begin position="267"/>
        <end position="287"/>
    </location>
</feature>
<keyword evidence="3" id="KW-0813">Transport</keyword>
<feature type="transmembrane region" description="Helical" evidence="8">
    <location>
        <begin position="336"/>
        <end position="355"/>
    </location>
</feature>
<protein>
    <submittedName>
        <fullName evidence="9">Endospore germination permease</fullName>
    </submittedName>
</protein>
<keyword evidence="5 8" id="KW-0812">Transmembrane</keyword>
<evidence type="ECO:0000256" key="3">
    <source>
        <dbReference type="ARBA" id="ARBA00022448"/>
    </source>
</evidence>
<dbReference type="PANTHER" id="PTHR34975:SF2">
    <property type="entry name" value="SPORE GERMINATION PROTEIN A2"/>
    <property type="match status" value="1"/>
</dbReference>
<accession>A0A926QIP9</accession>
<sequence>MEKIQISTTQAFMLGISSITVTGHLLFIPVIINQSGRDSWISVLCTLIPVVVLGCITAHLAQRYPGKTIMEYSEDIMGKWLGKLFAFLFIFYFFHDASISIRGFGEFFTTAVTPRTPILVYMSCIVFLAAFTVRSGLETMARTNQIFLFSMIPIGLLASTLTHKDKDFQNFLPVLEHGMKPVLLGSLSLFSLFSTFFVMGMIFPYVRTDKQLKRYSMLTMIILIIMFLGPITGPVALFGAERSQGLSFPTFQILRDIKVGQLQRLDFIGILLWSLGSYAKISLFLYATCMGTAKLFRLNNHTKLTTPFGILLIIVSLLNEDNFVGLYRFLTNIYPYYSTLLGFLLPCILLVVSMVRRPSH</sequence>
<evidence type="ECO:0000256" key="7">
    <source>
        <dbReference type="ARBA" id="ARBA00023136"/>
    </source>
</evidence>
<feature type="transmembrane region" description="Helical" evidence="8">
    <location>
        <begin position="146"/>
        <end position="163"/>
    </location>
</feature>
<feature type="transmembrane region" description="Helical" evidence="8">
    <location>
        <begin position="12"/>
        <end position="33"/>
    </location>
</feature>
<proteinExistence type="inferred from homology"/>
<keyword evidence="6 8" id="KW-1133">Transmembrane helix</keyword>
<evidence type="ECO:0000313" key="10">
    <source>
        <dbReference type="Proteomes" id="UP000650466"/>
    </source>
</evidence>
<name>A0A926QIP9_9BACL</name>
<dbReference type="GO" id="GO:0009847">
    <property type="term" value="P:spore germination"/>
    <property type="evidence" value="ECO:0007669"/>
    <property type="project" value="InterPro"/>
</dbReference>
<gene>
    <name evidence="9" type="ORF">ICC18_11485</name>
</gene>
<feature type="transmembrane region" description="Helical" evidence="8">
    <location>
        <begin position="183"/>
        <end position="206"/>
    </location>
</feature>
<organism evidence="9 10">
    <name type="scientific">Paenibacillus sedimenti</name>
    <dbReference type="NCBI Taxonomy" id="2770274"/>
    <lineage>
        <taxon>Bacteria</taxon>
        <taxon>Bacillati</taxon>
        <taxon>Bacillota</taxon>
        <taxon>Bacilli</taxon>
        <taxon>Bacillales</taxon>
        <taxon>Paenibacillaceae</taxon>
        <taxon>Paenibacillus</taxon>
    </lineage>
</organism>
<feature type="transmembrane region" description="Helical" evidence="8">
    <location>
        <begin position="39"/>
        <end position="60"/>
    </location>
</feature>
<keyword evidence="7 8" id="KW-0472">Membrane</keyword>
<keyword evidence="4" id="KW-0309">Germination</keyword>
<dbReference type="GO" id="GO:0016020">
    <property type="term" value="C:membrane"/>
    <property type="evidence" value="ECO:0007669"/>
    <property type="project" value="UniProtKB-SubCell"/>
</dbReference>
<feature type="transmembrane region" description="Helical" evidence="8">
    <location>
        <begin position="118"/>
        <end position="137"/>
    </location>
</feature>
<evidence type="ECO:0000256" key="5">
    <source>
        <dbReference type="ARBA" id="ARBA00022692"/>
    </source>
</evidence>
<keyword evidence="10" id="KW-1185">Reference proteome</keyword>
<reference evidence="9" key="1">
    <citation type="submission" date="2020-09" db="EMBL/GenBank/DDBJ databases">
        <title>Draft Genome Sequence of Paenibacillus sp. WST5.</title>
        <authorList>
            <person name="Bao Z."/>
        </authorList>
    </citation>
    <scope>NUCLEOTIDE SEQUENCE</scope>
    <source>
        <strain evidence="9">WST5</strain>
    </source>
</reference>